<dbReference type="InterPro" id="IPR051554">
    <property type="entry name" value="Acetyltransferase_Eis"/>
</dbReference>
<keyword evidence="2 4" id="KW-0808">Transferase</keyword>
<feature type="domain" description="N-acetyltransferase" evidence="5">
    <location>
        <begin position="3"/>
        <end position="151"/>
    </location>
</feature>
<sequence>MTLSLRPISETEWPAWNTLDEEAFGTAVPEHRQEIFRRNVEFDRSLGVFDGDLLVGTAATYSFSMNVPGGPIPVGGVTAVGVLPSHRRRGILSSLMTRQLSDLHERGEAVAALYAAEAAIYGRYGYGRAADCLVFRIPTASAAFTRHAPVDPALRLRVVRPADARSVFEKIYESAFEERPGLYARPPARWDGVLTDRESDQDGAGPLRAVVAEDDGGPRGYALFRIRAAFDDHDLPTGELRLKELFGLDPAAYALLWRHVLDRDLVSHVFAQSRPSDDPLIHLLAEPRQLHALWLDDLWIRVVDVDRALVARRYSAPVDVVIEVEDTVCPWNARRWRLTADASGARCVPSDDPADLALPVSVLGAAYLGGRPLAALLAAGVVRESRAGALRELSAAMSWGPAPWAGLVF</sequence>
<evidence type="ECO:0000256" key="3">
    <source>
        <dbReference type="ARBA" id="ARBA00023315"/>
    </source>
</evidence>
<feature type="binding site" evidence="4">
    <location>
        <begin position="88"/>
        <end position="93"/>
    </location>
    <ligand>
        <name>acetyl-CoA</name>
        <dbReference type="ChEBI" id="CHEBI:57288"/>
    </ligand>
</feature>
<comment type="similarity">
    <text evidence="1 4">Belongs to the acetyltransferase Eis family.</text>
</comment>
<dbReference type="PROSITE" id="PS51186">
    <property type="entry name" value="GNAT"/>
    <property type="match status" value="1"/>
</dbReference>
<keyword evidence="7" id="KW-1185">Reference proteome</keyword>
<name>A0ABP8BLU4_9ACTN</name>
<dbReference type="SUPFAM" id="SSF55718">
    <property type="entry name" value="SCP-like"/>
    <property type="match status" value="1"/>
</dbReference>
<keyword evidence="3 4" id="KW-0012">Acyltransferase</keyword>
<dbReference type="Pfam" id="PF13527">
    <property type="entry name" value="Acetyltransf_9"/>
    <property type="match status" value="1"/>
</dbReference>
<comment type="caution">
    <text evidence="4">Lacks conserved residue(s) required for the propagation of feature annotation.</text>
</comment>
<dbReference type="InterPro" id="IPR000182">
    <property type="entry name" value="GNAT_dom"/>
</dbReference>
<dbReference type="InterPro" id="IPR036527">
    <property type="entry name" value="SCP2_sterol-bd_dom_sf"/>
</dbReference>
<feature type="binding site" evidence="4">
    <location>
        <begin position="80"/>
        <end position="82"/>
    </location>
    <ligand>
        <name>acetyl-CoA</name>
        <dbReference type="ChEBI" id="CHEBI:57288"/>
    </ligand>
</feature>
<dbReference type="PANTHER" id="PTHR37817">
    <property type="entry name" value="N-ACETYLTRANSFERASE EIS"/>
    <property type="match status" value="1"/>
</dbReference>
<dbReference type="Pfam" id="PF17668">
    <property type="entry name" value="Acetyltransf_17"/>
    <property type="match status" value="1"/>
</dbReference>
<reference evidence="7" key="1">
    <citation type="journal article" date="2019" name="Int. J. Syst. Evol. Microbiol.">
        <title>The Global Catalogue of Microorganisms (GCM) 10K type strain sequencing project: providing services to taxonomists for standard genome sequencing and annotation.</title>
        <authorList>
            <consortium name="The Broad Institute Genomics Platform"/>
            <consortium name="The Broad Institute Genome Sequencing Center for Infectious Disease"/>
            <person name="Wu L."/>
            <person name="Ma J."/>
        </authorList>
    </citation>
    <scope>NUCLEOTIDE SEQUENCE [LARGE SCALE GENOMIC DNA]</scope>
    <source>
        <strain evidence="7">JCM 17388</strain>
    </source>
</reference>
<dbReference type="Proteomes" id="UP001501251">
    <property type="component" value="Unassembled WGS sequence"/>
</dbReference>
<evidence type="ECO:0000313" key="7">
    <source>
        <dbReference type="Proteomes" id="UP001501251"/>
    </source>
</evidence>
<organism evidence="6 7">
    <name type="scientific">Streptosporangium oxazolinicum</name>
    <dbReference type="NCBI Taxonomy" id="909287"/>
    <lineage>
        <taxon>Bacteria</taxon>
        <taxon>Bacillati</taxon>
        <taxon>Actinomycetota</taxon>
        <taxon>Actinomycetes</taxon>
        <taxon>Streptosporangiales</taxon>
        <taxon>Streptosporangiaceae</taxon>
        <taxon>Streptosporangium</taxon>
    </lineage>
</organism>
<dbReference type="Gene3D" id="3.30.1050.10">
    <property type="entry name" value="SCP2 sterol-binding domain"/>
    <property type="match status" value="1"/>
</dbReference>
<dbReference type="RefSeq" id="WP_344923292.1">
    <property type="nucleotide sequence ID" value="NZ_BAABAQ010000021.1"/>
</dbReference>
<protein>
    <submittedName>
        <fullName evidence="6">GNAT family N-acetyltransferase</fullName>
    </submittedName>
</protein>
<dbReference type="EMBL" id="BAABAQ010000021">
    <property type="protein sequence ID" value="GAA4209911.1"/>
    <property type="molecule type" value="Genomic_DNA"/>
</dbReference>
<dbReference type="InterPro" id="IPR025559">
    <property type="entry name" value="Eis_dom"/>
</dbReference>
<evidence type="ECO:0000313" key="6">
    <source>
        <dbReference type="EMBL" id="GAA4209911.1"/>
    </source>
</evidence>
<dbReference type="SUPFAM" id="SSF55729">
    <property type="entry name" value="Acyl-CoA N-acyltransferases (Nat)"/>
    <property type="match status" value="1"/>
</dbReference>
<dbReference type="InterPro" id="IPR022902">
    <property type="entry name" value="NAcTrfase_Eis"/>
</dbReference>
<comment type="subunit">
    <text evidence="4">Homohexamer; trimer of dimers.</text>
</comment>
<evidence type="ECO:0000256" key="4">
    <source>
        <dbReference type="HAMAP-Rule" id="MF_01812"/>
    </source>
</evidence>
<dbReference type="InterPro" id="IPR016181">
    <property type="entry name" value="Acyl_CoA_acyltransferase"/>
</dbReference>
<comment type="caution">
    <text evidence="6">The sequence shown here is derived from an EMBL/GenBank/DDBJ whole genome shotgun (WGS) entry which is preliminary data.</text>
</comment>
<dbReference type="Pfam" id="PF13530">
    <property type="entry name" value="SCP2_2"/>
    <property type="match status" value="1"/>
</dbReference>
<gene>
    <name evidence="6" type="ORF">GCM10022252_77010</name>
</gene>
<dbReference type="Gene3D" id="3.40.630.30">
    <property type="match status" value="2"/>
</dbReference>
<accession>A0ABP8BLU4</accession>
<dbReference type="PANTHER" id="PTHR37817:SF1">
    <property type="entry name" value="N-ACETYLTRANSFERASE EIS"/>
    <property type="match status" value="1"/>
</dbReference>
<dbReference type="HAMAP" id="MF_01812">
    <property type="entry name" value="Eis"/>
    <property type="match status" value="1"/>
</dbReference>
<feature type="active site" description="Proton acceptor; via carboxylate" evidence="4">
    <location>
        <position position="409"/>
    </location>
</feature>
<evidence type="ECO:0000256" key="1">
    <source>
        <dbReference type="ARBA" id="ARBA00009213"/>
    </source>
</evidence>
<dbReference type="NCBIfam" id="NF002367">
    <property type="entry name" value="PRK01346.1-4"/>
    <property type="match status" value="1"/>
</dbReference>
<evidence type="ECO:0000259" key="5">
    <source>
        <dbReference type="PROSITE" id="PS51186"/>
    </source>
</evidence>
<evidence type="ECO:0000256" key="2">
    <source>
        <dbReference type="ARBA" id="ARBA00022679"/>
    </source>
</evidence>
<dbReference type="InterPro" id="IPR041380">
    <property type="entry name" value="Acetyltransf_17"/>
</dbReference>
<feature type="active site" description="Proton donor" evidence="4">
    <location>
        <position position="121"/>
    </location>
</feature>
<proteinExistence type="inferred from homology"/>
<dbReference type="CDD" id="cd04301">
    <property type="entry name" value="NAT_SF"/>
    <property type="match status" value="1"/>
</dbReference>